<dbReference type="Proteomes" id="UP001141806">
    <property type="component" value="Unassembled WGS sequence"/>
</dbReference>
<dbReference type="EMBL" id="JAMYWD010000012">
    <property type="protein sequence ID" value="KAJ4953799.1"/>
    <property type="molecule type" value="Genomic_DNA"/>
</dbReference>
<name>A0A9Q0GY77_9MAGN</name>
<reference evidence="1" key="1">
    <citation type="journal article" date="2023" name="Plant J.">
        <title>The genome of the king protea, Protea cynaroides.</title>
        <authorList>
            <person name="Chang J."/>
            <person name="Duong T.A."/>
            <person name="Schoeman C."/>
            <person name="Ma X."/>
            <person name="Roodt D."/>
            <person name="Barker N."/>
            <person name="Li Z."/>
            <person name="Van de Peer Y."/>
            <person name="Mizrachi E."/>
        </authorList>
    </citation>
    <scope>NUCLEOTIDE SEQUENCE</scope>
    <source>
        <tissue evidence="1">Young leaves</tissue>
    </source>
</reference>
<gene>
    <name evidence="1" type="ORF">NE237_030631</name>
</gene>
<keyword evidence="2" id="KW-1185">Reference proteome</keyword>
<dbReference type="AlphaFoldDB" id="A0A9Q0GY77"/>
<evidence type="ECO:0000313" key="1">
    <source>
        <dbReference type="EMBL" id="KAJ4953799.1"/>
    </source>
</evidence>
<comment type="caution">
    <text evidence="1">The sequence shown here is derived from an EMBL/GenBank/DDBJ whole genome shotgun (WGS) entry which is preliminary data.</text>
</comment>
<accession>A0A9Q0GY77</accession>
<sequence length="113" mass="12337">MNFYHLFAKVKHVTFFLQINSPSGTSYLLISDRMFSGSPPQRVPPQIDLCPRTSYLSCLLNQLGPSIAEEIENSEARCGARCTAAATTYCEPRNAAAIAPLGFYQSLSTGDSL</sequence>
<organism evidence="1 2">
    <name type="scientific">Protea cynaroides</name>
    <dbReference type="NCBI Taxonomy" id="273540"/>
    <lineage>
        <taxon>Eukaryota</taxon>
        <taxon>Viridiplantae</taxon>
        <taxon>Streptophyta</taxon>
        <taxon>Embryophyta</taxon>
        <taxon>Tracheophyta</taxon>
        <taxon>Spermatophyta</taxon>
        <taxon>Magnoliopsida</taxon>
        <taxon>Proteales</taxon>
        <taxon>Proteaceae</taxon>
        <taxon>Protea</taxon>
    </lineage>
</organism>
<proteinExistence type="predicted"/>
<evidence type="ECO:0000313" key="2">
    <source>
        <dbReference type="Proteomes" id="UP001141806"/>
    </source>
</evidence>
<protein>
    <submittedName>
        <fullName evidence="1">Uncharacterized protein</fullName>
    </submittedName>
</protein>